<sequence length="560" mass="61047">MLFYFYTACSILAVFISSSNGLTSRPRQHHHDVVIYGGTSGGFAAAIQLSRLNRSVALVEPSNHIGGIAVDGFGATDLDSQAEYQNSRAVGSLALEFYRRISIRYGNVEAFDAGWATHTKNKLLWRFESHVAESVLQDWLAEEKIDIFRGQYLKQTGTNVKKNKAAIKSIFTEQGDVFSGRIFIDATYEGDLLAAAGVSTTIGRESSATFNETNGGVRVNTTFSQLTVPVDPYVVVGDPSSGLIPTVQDEPLGAPGSGDKNLAAYVFRMCLTNVTSNLVPFTKPANYNATEYLLWSRYVAAGGEILTPELVVPNSKTDTIGSTTLGLGFDLPGRTLAYPEGNWATRQSLIHSLAEWQKGQLYFFANDPSMPNKTREVWSTYGYAKDEFIDNDHFPRKFYVRDGRRMVKNNFVISARTAAHPPVEPAAKDPIAVAFWPTDVHIARRIVKDGSVYDEGSIFKQGPPWQPFGISYQAITPMRQEATNLMSPTVMAVSHLGYGAVRIENTFMNVGQAAAFASSVALDMGIAVQDVPYSKLGPKLIRSGAVVDASTVGLPDNTGL</sequence>
<dbReference type="Gene3D" id="3.50.50.60">
    <property type="entry name" value="FAD/NAD(P)-binding domain"/>
    <property type="match status" value="1"/>
</dbReference>
<evidence type="ECO:0000256" key="5">
    <source>
        <dbReference type="ARBA" id="ARBA00023014"/>
    </source>
</evidence>
<dbReference type="GeneID" id="43599696"/>
<dbReference type="PANTHER" id="PTHR43498:SF1">
    <property type="entry name" value="COB--COM HETERODISULFIDE REDUCTASE IRON-SULFUR SUBUNIT A"/>
    <property type="match status" value="1"/>
</dbReference>
<comment type="caution">
    <text evidence="7">The sequence shown here is derived from an EMBL/GenBank/DDBJ whole genome shotgun (WGS) entry which is preliminary data.</text>
</comment>
<dbReference type="GO" id="GO:0046872">
    <property type="term" value="F:metal ion binding"/>
    <property type="evidence" value="ECO:0007669"/>
    <property type="project" value="UniProtKB-KW"/>
</dbReference>
<dbReference type="EMBL" id="NPIC01000005">
    <property type="protein sequence ID" value="RDL36235.1"/>
    <property type="molecule type" value="Genomic_DNA"/>
</dbReference>
<keyword evidence="1" id="KW-0004">4Fe-4S</keyword>
<dbReference type="SUPFAM" id="SSF51905">
    <property type="entry name" value="FAD/NAD(P)-binding domain"/>
    <property type="match status" value="1"/>
</dbReference>
<dbReference type="AlphaFoldDB" id="A0A370TL42"/>
<dbReference type="InterPro" id="IPR039650">
    <property type="entry name" value="HdrA-like"/>
</dbReference>
<keyword evidence="6" id="KW-0732">Signal</keyword>
<dbReference type="OrthoDB" id="10264636at2759"/>
<evidence type="ECO:0000256" key="4">
    <source>
        <dbReference type="ARBA" id="ARBA00023004"/>
    </source>
</evidence>
<name>A0A370TL42_9HELO</name>
<dbReference type="GO" id="GO:0016491">
    <property type="term" value="F:oxidoreductase activity"/>
    <property type="evidence" value="ECO:0007669"/>
    <property type="project" value="UniProtKB-KW"/>
</dbReference>
<reference evidence="7 8" key="1">
    <citation type="journal article" date="2018" name="IMA Fungus">
        <title>IMA Genome-F 9: Draft genome sequence of Annulohypoxylon stygium, Aspergillus mulundensis, Berkeleyomyces basicola (syn. Thielaviopsis basicola), Ceratocystis smalleyi, two Cercospora beticola strains, Coleophoma cylindrospora, Fusarium fracticaudum, Phialophora cf. hyalina, and Morchella septimelata.</title>
        <authorList>
            <person name="Wingfield B.D."/>
            <person name="Bills G.F."/>
            <person name="Dong Y."/>
            <person name="Huang W."/>
            <person name="Nel W.J."/>
            <person name="Swalarsk-Parry B.S."/>
            <person name="Vaghefi N."/>
            <person name="Wilken P.M."/>
            <person name="An Z."/>
            <person name="de Beer Z.W."/>
            <person name="De Vos L."/>
            <person name="Chen L."/>
            <person name="Duong T.A."/>
            <person name="Gao Y."/>
            <person name="Hammerbacher A."/>
            <person name="Kikkert J.R."/>
            <person name="Li Y."/>
            <person name="Li H."/>
            <person name="Li K."/>
            <person name="Li Q."/>
            <person name="Liu X."/>
            <person name="Ma X."/>
            <person name="Naidoo K."/>
            <person name="Pethybridge S.J."/>
            <person name="Sun J."/>
            <person name="Steenkamp E.T."/>
            <person name="van der Nest M.A."/>
            <person name="van Wyk S."/>
            <person name="Wingfield M.J."/>
            <person name="Xiong C."/>
            <person name="Yue Q."/>
            <person name="Zhang X."/>
        </authorList>
    </citation>
    <scope>NUCLEOTIDE SEQUENCE [LARGE SCALE GENOMIC DNA]</scope>
    <source>
        <strain evidence="7 8">BP 5553</strain>
    </source>
</reference>
<feature type="signal peptide" evidence="6">
    <location>
        <begin position="1"/>
        <end position="21"/>
    </location>
</feature>
<evidence type="ECO:0000256" key="3">
    <source>
        <dbReference type="ARBA" id="ARBA00023002"/>
    </source>
</evidence>
<dbReference type="GO" id="GO:0051539">
    <property type="term" value="F:4 iron, 4 sulfur cluster binding"/>
    <property type="evidence" value="ECO:0007669"/>
    <property type="project" value="UniProtKB-KW"/>
</dbReference>
<evidence type="ECO:0008006" key="9">
    <source>
        <dbReference type="Google" id="ProtNLM"/>
    </source>
</evidence>
<keyword evidence="8" id="KW-1185">Reference proteome</keyword>
<dbReference type="RefSeq" id="XP_031868891.1">
    <property type="nucleotide sequence ID" value="XM_032015470.1"/>
</dbReference>
<evidence type="ECO:0000256" key="6">
    <source>
        <dbReference type="SAM" id="SignalP"/>
    </source>
</evidence>
<proteinExistence type="predicted"/>
<keyword evidence="3" id="KW-0560">Oxidoreductase</keyword>
<keyword evidence="2" id="KW-0479">Metal-binding</keyword>
<gene>
    <name evidence="7" type="ORF">BP5553_06847</name>
</gene>
<evidence type="ECO:0000256" key="2">
    <source>
        <dbReference type="ARBA" id="ARBA00022723"/>
    </source>
</evidence>
<protein>
    <recommendedName>
        <fullName evidence="9">FAD protein</fullName>
    </recommendedName>
</protein>
<organism evidence="7 8">
    <name type="scientific">Venustampulla echinocandica</name>
    <dbReference type="NCBI Taxonomy" id="2656787"/>
    <lineage>
        <taxon>Eukaryota</taxon>
        <taxon>Fungi</taxon>
        <taxon>Dikarya</taxon>
        <taxon>Ascomycota</taxon>
        <taxon>Pezizomycotina</taxon>
        <taxon>Leotiomycetes</taxon>
        <taxon>Helotiales</taxon>
        <taxon>Pleuroascaceae</taxon>
        <taxon>Venustampulla</taxon>
    </lineage>
</organism>
<dbReference type="Pfam" id="PF12831">
    <property type="entry name" value="FAD_oxidored"/>
    <property type="match status" value="1"/>
</dbReference>
<dbReference type="PANTHER" id="PTHR43498">
    <property type="entry name" value="FERREDOXIN:COB-COM HETERODISULFIDE REDUCTASE SUBUNIT A"/>
    <property type="match status" value="1"/>
</dbReference>
<keyword evidence="5" id="KW-0411">Iron-sulfur</keyword>
<feature type="chain" id="PRO_5017067293" description="FAD protein" evidence="6">
    <location>
        <begin position="22"/>
        <end position="560"/>
    </location>
</feature>
<evidence type="ECO:0000256" key="1">
    <source>
        <dbReference type="ARBA" id="ARBA00022485"/>
    </source>
</evidence>
<dbReference type="InterPro" id="IPR036188">
    <property type="entry name" value="FAD/NAD-bd_sf"/>
</dbReference>
<accession>A0A370TL42</accession>
<keyword evidence="4" id="KW-0408">Iron</keyword>
<evidence type="ECO:0000313" key="8">
    <source>
        <dbReference type="Proteomes" id="UP000254866"/>
    </source>
</evidence>
<evidence type="ECO:0000313" key="7">
    <source>
        <dbReference type="EMBL" id="RDL36235.1"/>
    </source>
</evidence>
<dbReference type="Proteomes" id="UP000254866">
    <property type="component" value="Unassembled WGS sequence"/>
</dbReference>